<feature type="transmembrane region" description="Helical" evidence="6">
    <location>
        <begin position="283"/>
        <end position="300"/>
    </location>
</feature>
<comment type="subcellular location">
    <subcellularLocation>
        <location evidence="1">Cell membrane</location>
        <topology evidence="1">Multi-pass membrane protein</topology>
    </subcellularLocation>
</comment>
<evidence type="ECO:0000313" key="8">
    <source>
        <dbReference type="EMBL" id="OKH93950.1"/>
    </source>
</evidence>
<feature type="transmembrane region" description="Helical" evidence="6">
    <location>
        <begin position="152"/>
        <end position="167"/>
    </location>
</feature>
<name>A0A1Q4V894_9ACTN</name>
<dbReference type="AlphaFoldDB" id="A0A1Q4V894"/>
<evidence type="ECO:0000313" key="9">
    <source>
        <dbReference type="Proteomes" id="UP000186455"/>
    </source>
</evidence>
<keyword evidence="9" id="KW-1185">Reference proteome</keyword>
<keyword evidence="3 6" id="KW-1133">Transmembrane helix</keyword>
<dbReference type="EMBL" id="LFBV01000003">
    <property type="protein sequence ID" value="OKH93950.1"/>
    <property type="molecule type" value="Genomic_DNA"/>
</dbReference>
<reference evidence="8 9" key="1">
    <citation type="submission" date="2015-06" db="EMBL/GenBank/DDBJ databases">
        <title>Cloning and characterization of the uncialamcin biosynthetic gene cluster.</title>
        <authorList>
            <person name="Yan X."/>
            <person name="Huang T."/>
            <person name="Ge H."/>
            <person name="Shen B."/>
        </authorList>
    </citation>
    <scope>NUCLEOTIDE SEQUENCE [LARGE SCALE GENOMIC DNA]</scope>
    <source>
        <strain evidence="8 9">DCA2648</strain>
    </source>
</reference>
<dbReference type="PANTHER" id="PTHR23518">
    <property type="entry name" value="C-METHYLTRANSFERASE"/>
    <property type="match status" value="1"/>
</dbReference>
<gene>
    <name evidence="8" type="ORF">AB852_14810</name>
</gene>
<evidence type="ECO:0000256" key="3">
    <source>
        <dbReference type="ARBA" id="ARBA00022989"/>
    </source>
</evidence>
<comment type="caution">
    <text evidence="8">The sequence shown here is derived from an EMBL/GenBank/DDBJ whole genome shotgun (WGS) entry which is preliminary data.</text>
</comment>
<evidence type="ECO:0000256" key="6">
    <source>
        <dbReference type="SAM" id="Phobius"/>
    </source>
</evidence>
<dbReference type="GO" id="GO:0005886">
    <property type="term" value="C:plasma membrane"/>
    <property type="evidence" value="ECO:0007669"/>
    <property type="project" value="UniProtKB-SubCell"/>
</dbReference>
<proteinExistence type="predicted"/>
<protein>
    <submittedName>
        <fullName evidence="8">MFS transporter</fullName>
    </submittedName>
</protein>
<dbReference type="PROSITE" id="PS50850">
    <property type="entry name" value="MFS"/>
    <property type="match status" value="1"/>
</dbReference>
<accession>A0A1Q4V894</accession>
<feature type="transmembrane region" description="Helical" evidence="6">
    <location>
        <begin position="85"/>
        <end position="104"/>
    </location>
</feature>
<feature type="transmembrane region" description="Helical" evidence="6">
    <location>
        <begin position="253"/>
        <end position="271"/>
    </location>
</feature>
<dbReference type="SUPFAM" id="SSF103473">
    <property type="entry name" value="MFS general substrate transporter"/>
    <property type="match status" value="1"/>
</dbReference>
<feature type="transmembrane region" description="Helical" evidence="6">
    <location>
        <begin position="368"/>
        <end position="386"/>
    </location>
</feature>
<feature type="region of interest" description="Disordered" evidence="5">
    <location>
        <begin position="397"/>
        <end position="420"/>
    </location>
</feature>
<feature type="transmembrane region" description="Helical" evidence="6">
    <location>
        <begin position="306"/>
        <end position="330"/>
    </location>
</feature>
<feature type="domain" description="Major facilitator superfamily (MFS) profile" evidence="7">
    <location>
        <begin position="1"/>
        <end position="394"/>
    </location>
</feature>
<keyword evidence="2 6" id="KW-0812">Transmembrane</keyword>
<dbReference type="InterPro" id="IPR036259">
    <property type="entry name" value="MFS_trans_sf"/>
</dbReference>
<dbReference type="Pfam" id="PF07690">
    <property type="entry name" value="MFS_1"/>
    <property type="match status" value="2"/>
</dbReference>
<feature type="transmembrane region" description="Helical" evidence="6">
    <location>
        <begin position="342"/>
        <end position="362"/>
    </location>
</feature>
<feature type="transmembrane region" description="Helical" evidence="6">
    <location>
        <begin position="452"/>
        <end position="474"/>
    </location>
</feature>
<evidence type="ECO:0000256" key="2">
    <source>
        <dbReference type="ARBA" id="ARBA00022692"/>
    </source>
</evidence>
<feature type="transmembrane region" description="Helical" evidence="6">
    <location>
        <begin position="506"/>
        <end position="524"/>
    </location>
</feature>
<dbReference type="InterPro" id="IPR020846">
    <property type="entry name" value="MFS_dom"/>
</dbReference>
<dbReference type="STRING" id="1048205.AB852_14810"/>
<dbReference type="PANTHER" id="PTHR23518:SF2">
    <property type="entry name" value="MAJOR FACILITATOR SUPERFAMILY TRANSPORTER"/>
    <property type="match status" value="1"/>
</dbReference>
<dbReference type="Proteomes" id="UP000186455">
    <property type="component" value="Unassembled WGS sequence"/>
</dbReference>
<evidence type="ECO:0000256" key="4">
    <source>
        <dbReference type="ARBA" id="ARBA00023136"/>
    </source>
</evidence>
<feature type="transmembrane region" description="Helical" evidence="6">
    <location>
        <begin position="220"/>
        <end position="241"/>
    </location>
</feature>
<dbReference type="Gene3D" id="1.20.1250.20">
    <property type="entry name" value="MFS general substrate transporter like domains"/>
    <property type="match status" value="2"/>
</dbReference>
<keyword evidence="4 6" id="KW-0472">Membrane</keyword>
<evidence type="ECO:0000256" key="5">
    <source>
        <dbReference type="SAM" id="MobiDB-lite"/>
    </source>
</evidence>
<organism evidence="8 9">
    <name type="scientific">Streptomyces uncialis</name>
    <dbReference type="NCBI Taxonomy" id="1048205"/>
    <lineage>
        <taxon>Bacteria</taxon>
        <taxon>Bacillati</taxon>
        <taxon>Actinomycetota</taxon>
        <taxon>Actinomycetes</taxon>
        <taxon>Kitasatosporales</taxon>
        <taxon>Streptomycetaceae</taxon>
        <taxon>Streptomyces</taxon>
    </lineage>
</organism>
<evidence type="ECO:0000256" key="1">
    <source>
        <dbReference type="ARBA" id="ARBA00004651"/>
    </source>
</evidence>
<sequence length="546" mass="56355">MIGGTPVSVTKHSRARRRREGNTLLAATLTNGPTELIDFLLPLWAGAAIGLGATEVGILLAVEMAVSVVMRPLAGVLADTYERRYVAAAGAALYALSALGYALAQSAPLAYAAAAVGGAGGALLWVAVRAIISERLAEDSAVFPRLLAAQENGSWIAFLVGMTLISAIDYQGVFLACAAACVVATVLLLASPSRAVPGKRADEGVAAAGLGAMGRRLRPMLFAVAFTMTAEAAISLLLVLHLQRGFGLEVLEVAFVFLPGAIAMSMAAERLHTIVVRYGRTRVLMFASLSSAAFAANLAWAPHPVVIAALWILSGLAWAAVMPIQQAVIAEASGEQTGRGMGVYESASLLGALAGSLAAGALYDSVEWAVACLVAAAALLAGSVIVPRAVRSLGVADVPPPAPPKSPEEPEQPSEQPSEHLLEAAGRSVPAAAPEAVPEAAPRTPRRQVRELGARLAVFAAAQVALLLLGLSWIEDLFTKGFTTTLMSGGGRNSGFEGLVYGGGRIWTFVVLVDLCWSCGRLLVARIRRPASGGAPPEKSPLNAGR</sequence>
<evidence type="ECO:0000259" key="7">
    <source>
        <dbReference type="PROSITE" id="PS50850"/>
    </source>
</evidence>
<feature type="transmembrane region" description="Helical" evidence="6">
    <location>
        <begin position="110"/>
        <end position="132"/>
    </location>
</feature>
<feature type="transmembrane region" description="Helical" evidence="6">
    <location>
        <begin position="43"/>
        <end position="73"/>
    </location>
</feature>
<dbReference type="InterPro" id="IPR011701">
    <property type="entry name" value="MFS"/>
</dbReference>
<feature type="transmembrane region" description="Helical" evidence="6">
    <location>
        <begin position="173"/>
        <end position="190"/>
    </location>
</feature>
<dbReference type="GO" id="GO:0022857">
    <property type="term" value="F:transmembrane transporter activity"/>
    <property type="evidence" value="ECO:0007669"/>
    <property type="project" value="InterPro"/>
</dbReference>